<sequence>MPALHELRMTPYRNRSGSSGVAAYALLDDGIVVRFSDGAIYRYGHTHPGRHHVGKMKSLAMAGQGLGAYIRRYVRDKYESREH</sequence>
<protein>
    <recommendedName>
        <fullName evidence="3">KTSC domain-containing protein</fullName>
    </recommendedName>
</protein>
<evidence type="ECO:0000313" key="2">
    <source>
        <dbReference type="Proteomes" id="UP001596036"/>
    </source>
</evidence>
<dbReference type="RefSeq" id="WP_386755843.1">
    <property type="nucleotide sequence ID" value="NZ_JBHSNM010000006.1"/>
</dbReference>
<proteinExistence type="predicted"/>
<evidence type="ECO:0008006" key="3">
    <source>
        <dbReference type="Google" id="ProtNLM"/>
    </source>
</evidence>
<comment type="caution">
    <text evidence="1">The sequence shown here is derived from an EMBL/GenBank/DDBJ whole genome shotgun (WGS) entry which is preliminary data.</text>
</comment>
<organism evidence="1 2">
    <name type="scientific">Lysobacter yangpyeongensis</name>
    <dbReference type="NCBI Taxonomy" id="346182"/>
    <lineage>
        <taxon>Bacteria</taxon>
        <taxon>Pseudomonadati</taxon>
        <taxon>Pseudomonadota</taxon>
        <taxon>Gammaproteobacteria</taxon>
        <taxon>Lysobacterales</taxon>
        <taxon>Lysobacteraceae</taxon>
        <taxon>Lysobacter</taxon>
    </lineage>
</organism>
<evidence type="ECO:0000313" key="1">
    <source>
        <dbReference type="EMBL" id="MFC5571251.1"/>
    </source>
</evidence>
<name>A0ABW0SQU7_9GAMM</name>
<gene>
    <name evidence="1" type="ORF">ACFPN1_14395</name>
</gene>
<reference evidence="2" key="1">
    <citation type="journal article" date="2019" name="Int. J. Syst. Evol. Microbiol.">
        <title>The Global Catalogue of Microorganisms (GCM) 10K type strain sequencing project: providing services to taxonomists for standard genome sequencing and annotation.</title>
        <authorList>
            <consortium name="The Broad Institute Genomics Platform"/>
            <consortium name="The Broad Institute Genome Sequencing Center for Infectious Disease"/>
            <person name="Wu L."/>
            <person name="Ma J."/>
        </authorList>
    </citation>
    <scope>NUCLEOTIDE SEQUENCE [LARGE SCALE GENOMIC DNA]</scope>
    <source>
        <strain evidence="2">KACC 11407</strain>
    </source>
</reference>
<accession>A0ABW0SQU7</accession>
<dbReference type="EMBL" id="JBHSNM010000006">
    <property type="protein sequence ID" value="MFC5571251.1"/>
    <property type="molecule type" value="Genomic_DNA"/>
</dbReference>
<keyword evidence="2" id="KW-1185">Reference proteome</keyword>
<dbReference type="Proteomes" id="UP001596036">
    <property type="component" value="Unassembled WGS sequence"/>
</dbReference>